<sequence length="31" mass="3441">MNNKEVFMEKVLAFFIPSFFIPSLSGGGGYL</sequence>
<dbReference type="AlphaFoldDB" id="A0AB33Z885"/>
<proteinExistence type="predicted"/>
<gene>
    <name evidence="1" type="ORF">N198_06680</name>
</gene>
<evidence type="ECO:0000313" key="1">
    <source>
        <dbReference type="EMBL" id="EQK94756.1"/>
    </source>
</evidence>
<dbReference type="Proteomes" id="UP000015893">
    <property type="component" value="Unassembled WGS sequence"/>
</dbReference>
<dbReference type="EMBL" id="AUSI01000027">
    <property type="protein sequence ID" value="EQK94756.1"/>
    <property type="molecule type" value="Genomic_DNA"/>
</dbReference>
<accession>A0AB33Z885</accession>
<protein>
    <submittedName>
        <fullName evidence="1">Uncharacterized protein</fullName>
    </submittedName>
</protein>
<organism evidence="1 2">
    <name type="scientific">Helicobacter pylori UM037</name>
    <dbReference type="NCBI Taxonomy" id="1321939"/>
    <lineage>
        <taxon>Bacteria</taxon>
        <taxon>Pseudomonadati</taxon>
        <taxon>Campylobacterota</taxon>
        <taxon>Epsilonproteobacteria</taxon>
        <taxon>Campylobacterales</taxon>
        <taxon>Helicobacteraceae</taxon>
        <taxon>Helicobacter</taxon>
    </lineage>
</organism>
<comment type="caution">
    <text evidence="1">The sequence shown here is derived from an EMBL/GenBank/DDBJ whole genome shotgun (WGS) entry which is preliminary data.</text>
</comment>
<reference evidence="1 2" key="1">
    <citation type="journal article" date="2013" name="Genome Announc.">
        <title>Multiple genome sequences of Helicobacter pylori strains of diverse disease and antibiotic resistance backgrounds from Malaysia.</title>
        <authorList>
            <person name="Rehvathy V."/>
            <person name="Tan M.H."/>
            <person name="Gunaletchumy S.P."/>
            <person name="Teh X."/>
            <person name="Wang S."/>
            <person name="Baybayan P."/>
            <person name="Singh S."/>
            <person name="Ashby M."/>
            <person name="Kaakoush N.O."/>
            <person name="Mitchell H.M."/>
            <person name="Croft L.J."/>
            <person name="Goh K.L."/>
            <person name="Loke M.F."/>
            <person name="Vadivelu J."/>
        </authorList>
    </citation>
    <scope>NUCLEOTIDE SEQUENCE [LARGE SCALE GENOMIC DNA]</scope>
    <source>
        <strain evidence="1 2">UM037</strain>
    </source>
</reference>
<evidence type="ECO:0000313" key="2">
    <source>
        <dbReference type="Proteomes" id="UP000015893"/>
    </source>
</evidence>
<name>A0AB33Z885_HELPX</name>